<sequence length="35" mass="3985">MIAKAEFVTLHSPLLLKALDLFSEASFVPFMLFRT</sequence>
<name>A0A2R8CG72_9RHOB</name>
<dbReference type="Proteomes" id="UP000244898">
    <property type="component" value="Unassembled WGS sequence"/>
</dbReference>
<proteinExistence type="predicted"/>
<reference evidence="2" key="1">
    <citation type="submission" date="2018-03" db="EMBL/GenBank/DDBJ databases">
        <authorList>
            <person name="Rodrigo-Torres L."/>
            <person name="Arahal R. D."/>
            <person name="Lucena T."/>
        </authorList>
    </citation>
    <scope>NUCLEOTIDE SEQUENCE [LARGE SCALE GENOMIC DNA]</scope>
    <source>
        <strain evidence="2">CECT 7615</strain>
    </source>
</reference>
<keyword evidence="2" id="KW-1185">Reference proteome</keyword>
<dbReference type="AlphaFoldDB" id="A0A2R8CG72"/>
<protein>
    <submittedName>
        <fullName evidence="1">Uncharacterized protein</fullName>
    </submittedName>
</protein>
<dbReference type="EMBL" id="ONZG01000023">
    <property type="protein sequence ID" value="SPJ31421.1"/>
    <property type="molecule type" value="Genomic_DNA"/>
</dbReference>
<gene>
    <name evidence="1" type="ORF">TRM7615_04964</name>
</gene>
<organism evidence="1 2">
    <name type="scientific">Falsiruegeria mediterranea M17</name>
    <dbReference type="NCBI Taxonomy" id="1200281"/>
    <lineage>
        <taxon>Bacteria</taxon>
        <taxon>Pseudomonadati</taxon>
        <taxon>Pseudomonadota</taxon>
        <taxon>Alphaproteobacteria</taxon>
        <taxon>Rhodobacterales</taxon>
        <taxon>Roseobacteraceae</taxon>
        <taxon>Falsiruegeria</taxon>
    </lineage>
</organism>
<accession>A0A2R8CG72</accession>
<evidence type="ECO:0000313" key="1">
    <source>
        <dbReference type="EMBL" id="SPJ31421.1"/>
    </source>
</evidence>
<evidence type="ECO:0000313" key="2">
    <source>
        <dbReference type="Proteomes" id="UP000244898"/>
    </source>
</evidence>